<gene>
    <name evidence="1" type="ORF">BTW10_17700</name>
</gene>
<organism evidence="1 2">
    <name type="scientific">Chromohalobacter japonicus</name>
    <dbReference type="NCBI Taxonomy" id="223900"/>
    <lineage>
        <taxon>Bacteria</taxon>
        <taxon>Pseudomonadati</taxon>
        <taxon>Pseudomonadota</taxon>
        <taxon>Gammaproteobacteria</taxon>
        <taxon>Oceanospirillales</taxon>
        <taxon>Halomonadaceae</taxon>
        <taxon>Chromohalobacter</taxon>
    </lineage>
</organism>
<evidence type="ECO:0000313" key="1">
    <source>
        <dbReference type="EMBL" id="OLO09878.1"/>
    </source>
</evidence>
<dbReference type="AlphaFoldDB" id="A0A1Q8T8D1"/>
<proteinExistence type="predicted"/>
<protein>
    <submittedName>
        <fullName evidence="1">Uncharacterized protein</fullName>
    </submittedName>
</protein>
<evidence type="ECO:0000313" key="2">
    <source>
        <dbReference type="Proteomes" id="UP000186806"/>
    </source>
</evidence>
<comment type="caution">
    <text evidence="1">The sequence shown here is derived from an EMBL/GenBank/DDBJ whole genome shotgun (WGS) entry which is preliminary data.</text>
</comment>
<keyword evidence="2" id="KW-1185">Reference proteome</keyword>
<name>A0A1Q8T8D1_9GAMM</name>
<reference evidence="1 2" key="1">
    <citation type="submission" date="2016-12" db="EMBL/GenBank/DDBJ databases">
        <title>Draft genome sequences of strains Salinicola socius SMB35, Salinicola sp. MH3R3-1 and Chromohalobacter sp. SMB17 from the Verkhnekamsk potash mining region of Russia.</title>
        <authorList>
            <person name="Mavrodi D.V."/>
            <person name="Olsson B.E."/>
            <person name="Korsakova E.S."/>
            <person name="Pyankova A."/>
            <person name="Mavrodi O.V."/>
            <person name="Plotnikova E.G."/>
        </authorList>
    </citation>
    <scope>NUCLEOTIDE SEQUENCE [LARGE SCALE GENOMIC DNA]</scope>
    <source>
        <strain evidence="1 2">SMB17</strain>
    </source>
</reference>
<sequence>MQRNERAPLTFLVQPPARKGIAVVDGARFEETATRNLPCYAAPFYVTPSPFSTTNTLIFCVFDRFACRLLATGNHWPGGHLVVAMCRLKAITATA</sequence>
<accession>A0A1Q8T8D1</accession>
<dbReference type="EMBL" id="MSDQ01000055">
    <property type="protein sequence ID" value="OLO09878.1"/>
    <property type="molecule type" value="Genomic_DNA"/>
</dbReference>
<dbReference type="RefSeq" id="WP_075370547.1">
    <property type="nucleotide sequence ID" value="NZ_MSDQ01000055.1"/>
</dbReference>
<dbReference type="Proteomes" id="UP000186806">
    <property type="component" value="Unassembled WGS sequence"/>
</dbReference>